<evidence type="ECO:0000256" key="8">
    <source>
        <dbReference type="PIRSR" id="PIRSR000077-1"/>
    </source>
</evidence>
<keyword evidence="5 9" id="KW-0676">Redox-active center</keyword>
<keyword evidence="4 9" id="KW-1015">Disulfide bond</keyword>
<dbReference type="PANTHER" id="PTHR45663:SF11">
    <property type="entry name" value="GEO12009P1"/>
    <property type="match status" value="1"/>
</dbReference>
<evidence type="ECO:0000313" key="12">
    <source>
        <dbReference type="Proteomes" id="UP000230843"/>
    </source>
</evidence>
<comment type="caution">
    <text evidence="11">The sequence shown here is derived from an EMBL/GenBank/DDBJ whole genome shotgun (WGS) entry which is preliminary data.</text>
</comment>
<feature type="site" description="Contributes to redox potential value" evidence="8">
    <location>
        <position position="33"/>
    </location>
</feature>
<dbReference type="Pfam" id="PF00085">
    <property type="entry name" value="Thioredoxin"/>
    <property type="match status" value="1"/>
</dbReference>
<accession>A0A2M7Z5X4</accession>
<dbReference type="GO" id="GO:0045454">
    <property type="term" value="P:cell redox homeostasis"/>
    <property type="evidence" value="ECO:0007669"/>
    <property type="project" value="TreeGrafter"/>
</dbReference>
<evidence type="ECO:0000256" key="1">
    <source>
        <dbReference type="ARBA" id="ARBA00008987"/>
    </source>
</evidence>
<dbReference type="PROSITE" id="PS51352">
    <property type="entry name" value="THIOREDOXIN_2"/>
    <property type="match status" value="1"/>
</dbReference>
<feature type="active site" description="Nucleophile" evidence="8">
    <location>
        <position position="31"/>
    </location>
</feature>
<evidence type="ECO:0000256" key="5">
    <source>
        <dbReference type="ARBA" id="ARBA00023284"/>
    </source>
</evidence>
<reference evidence="12" key="1">
    <citation type="submission" date="2017-09" db="EMBL/GenBank/DDBJ databases">
        <title>Depth-based differentiation of microbial function through sediment-hosted aquifers and enrichment of novel symbionts in the deep terrestrial subsurface.</title>
        <authorList>
            <person name="Probst A.J."/>
            <person name="Ladd B."/>
            <person name="Jarett J.K."/>
            <person name="Geller-Mcgrath D.E."/>
            <person name="Sieber C.M.K."/>
            <person name="Emerson J.B."/>
            <person name="Anantharaman K."/>
            <person name="Thomas B.C."/>
            <person name="Malmstrom R."/>
            <person name="Stieglmeier M."/>
            <person name="Klingl A."/>
            <person name="Woyke T."/>
            <person name="Ryan C.M."/>
            <person name="Banfield J.F."/>
        </authorList>
    </citation>
    <scope>NUCLEOTIDE SEQUENCE [LARGE SCALE GENOMIC DNA]</scope>
</reference>
<feature type="site" description="Contributes to redox potential value" evidence="8">
    <location>
        <position position="32"/>
    </location>
</feature>
<evidence type="ECO:0000256" key="7">
    <source>
        <dbReference type="PIRNR" id="PIRNR000077"/>
    </source>
</evidence>
<evidence type="ECO:0000256" key="3">
    <source>
        <dbReference type="ARBA" id="ARBA00022982"/>
    </source>
</evidence>
<feature type="domain" description="Thioredoxin" evidence="10">
    <location>
        <begin position="1"/>
        <end position="107"/>
    </location>
</feature>
<dbReference type="FunFam" id="3.40.30.10:FF:000001">
    <property type="entry name" value="Thioredoxin"/>
    <property type="match status" value="1"/>
</dbReference>
<dbReference type="SUPFAM" id="SSF52833">
    <property type="entry name" value="Thioredoxin-like"/>
    <property type="match status" value="1"/>
</dbReference>
<dbReference type="Gene3D" id="3.40.30.10">
    <property type="entry name" value="Glutaredoxin"/>
    <property type="match status" value="1"/>
</dbReference>
<keyword evidence="2" id="KW-0813">Transport</keyword>
<dbReference type="GO" id="GO:0005829">
    <property type="term" value="C:cytosol"/>
    <property type="evidence" value="ECO:0007669"/>
    <property type="project" value="TreeGrafter"/>
</dbReference>
<feature type="disulfide bond" description="Redox-active" evidence="9">
    <location>
        <begin position="31"/>
        <end position="34"/>
    </location>
</feature>
<dbReference type="InterPro" id="IPR013766">
    <property type="entry name" value="Thioredoxin_domain"/>
</dbReference>
<dbReference type="AlphaFoldDB" id="A0A2M7Z5X4"/>
<evidence type="ECO:0000256" key="2">
    <source>
        <dbReference type="ARBA" id="ARBA00022448"/>
    </source>
</evidence>
<comment type="similarity">
    <text evidence="1 7">Belongs to the thioredoxin family.</text>
</comment>
<dbReference type="NCBIfam" id="TIGR01068">
    <property type="entry name" value="thioredoxin"/>
    <property type="match status" value="1"/>
</dbReference>
<keyword evidence="3" id="KW-0249">Electron transport</keyword>
<dbReference type="CDD" id="cd02947">
    <property type="entry name" value="TRX_family"/>
    <property type="match status" value="1"/>
</dbReference>
<dbReference type="InterPro" id="IPR005746">
    <property type="entry name" value="Thioredoxin"/>
</dbReference>
<dbReference type="PROSITE" id="PS00194">
    <property type="entry name" value="THIOREDOXIN_1"/>
    <property type="match status" value="1"/>
</dbReference>
<dbReference type="PRINTS" id="PR00421">
    <property type="entry name" value="THIOREDOXIN"/>
</dbReference>
<feature type="site" description="Deprotonates C-terminal active site Cys" evidence="8">
    <location>
        <position position="25"/>
    </location>
</feature>
<feature type="active site" description="Nucleophile" evidence="8">
    <location>
        <position position="34"/>
    </location>
</feature>
<evidence type="ECO:0000259" key="10">
    <source>
        <dbReference type="PROSITE" id="PS51352"/>
    </source>
</evidence>
<sequence length="107" mass="11799">MSEKTFTDENFDKEVLKSETPVLVDFWAPWCGPCKMMGPIVEELATENADKAIKIGKLNVDENSAMAGKYGVMSIPTFLVFKNGEVVDQAVGGVSKEKLQELIDKNL</sequence>
<dbReference type="Proteomes" id="UP000230843">
    <property type="component" value="Unassembled WGS sequence"/>
</dbReference>
<dbReference type="InterPro" id="IPR036249">
    <property type="entry name" value="Thioredoxin-like_sf"/>
</dbReference>
<dbReference type="InterPro" id="IPR017937">
    <property type="entry name" value="Thioredoxin_CS"/>
</dbReference>
<proteinExistence type="inferred from homology"/>
<organism evidence="11 12">
    <name type="scientific">Candidatus Magasanikbacteria bacterium CG_4_9_14_3_um_filter_32_9</name>
    <dbReference type="NCBI Taxonomy" id="1974644"/>
    <lineage>
        <taxon>Bacteria</taxon>
        <taxon>Candidatus Magasanikiibacteriota</taxon>
    </lineage>
</organism>
<name>A0A2M7Z5X4_9BACT</name>
<dbReference type="GO" id="GO:0015035">
    <property type="term" value="F:protein-disulfide reductase activity"/>
    <property type="evidence" value="ECO:0007669"/>
    <property type="project" value="UniProtKB-UniRule"/>
</dbReference>
<dbReference type="PANTHER" id="PTHR45663">
    <property type="entry name" value="GEO12009P1"/>
    <property type="match status" value="1"/>
</dbReference>
<gene>
    <name evidence="11" type="primary">trxA</name>
    <name evidence="11" type="ORF">CO137_03675</name>
</gene>
<dbReference type="PIRSF" id="PIRSF000077">
    <property type="entry name" value="Thioredoxin"/>
    <property type="match status" value="1"/>
</dbReference>
<evidence type="ECO:0000313" key="11">
    <source>
        <dbReference type="EMBL" id="PJA89543.1"/>
    </source>
</evidence>
<evidence type="ECO:0000256" key="4">
    <source>
        <dbReference type="ARBA" id="ARBA00023157"/>
    </source>
</evidence>
<evidence type="ECO:0000256" key="9">
    <source>
        <dbReference type="PIRSR" id="PIRSR000077-4"/>
    </source>
</evidence>
<protein>
    <recommendedName>
        <fullName evidence="6 7">Thioredoxin</fullName>
    </recommendedName>
</protein>
<evidence type="ECO:0000256" key="6">
    <source>
        <dbReference type="NCBIfam" id="TIGR01068"/>
    </source>
</evidence>
<dbReference type="EMBL" id="PFVJ01000079">
    <property type="protein sequence ID" value="PJA89543.1"/>
    <property type="molecule type" value="Genomic_DNA"/>
</dbReference>